<evidence type="ECO:0000313" key="1">
    <source>
        <dbReference type="EMBL" id="KIK78936.1"/>
    </source>
</evidence>
<dbReference type="InParanoid" id="A0A0D0D5Q7"/>
<dbReference type="HOGENOM" id="CLU_018552_16_2_1"/>
<proteinExistence type="predicted"/>
<feature type="non-terminal residue" evidence="1">
    <location>
        <position position="1"/>
    </location>
</feature>
<dbReference type="EMBL" id="KN826425">
    <property type="protein sequence ID" value="KIK78936.1"/>
    <property type="molecule type" value="Genomic_DNA"/>
</dbReference>
<reference evidence="2" key="2">
    <citation type="submission" date="2015-01" db="EMBL/GenBank/DDBJ databases">
        <title>Evolutionary Origins and Diversification of the Mycorrhizal Mutualists.</title>
        <authorList>
            <consortium name="DOE Joint Genome Institute"/>
            <consortium name="Mycorrhizal Genomics Consortium"/>
            <person name="Kohler A."/>
            <person name="Kuo A."/>
            <person name="Nagy L.G."/>
            <person name="Floudas D."/>
            <person name="Copeland A."/>
            <person name="Barry K.W."/>
            <person name="Cichocki N."/>
            <person name="Veneault-Fourrey C."/>
            <person name="LaButti K."/>
            <person name="Lindquist E.A."/>
            <person name="Lipzen A."/>
            <person name="Lundell T."/>
            <person name="Morin E."/>
            <person name="Murat C."/>
            <person name="Riley R."/>
            <person name="Ohm R."/>
            <person name="Sun H."/>
            <person name="Tunlid A."/>
            <person name="Henrissat B."/>
            <person name="Grigoriev I.V."/>
            <person name="Hibbett D.S."/>
            <person name="Martin F."/>
        </authorList>
    </citation>
    <scope>NUCLEOTIDE SEQUENCE [LARGE SCALE GENOMIC DNA]</scope>
    <source>
        <strain evidence="2">Ve08.2h10</strain>
    </source>
</reference>
<evidence type="ECO:0000313" key="2">
    <source>
        <dbReference type="Proteomes" id="UP000054538"/>
    </source>
</evidence>
<name>A0A0D0D5Q7_9AGAM</name>
<dbReference type="AlphaFoldDB" id="A0A0D0D5Q7"/>
<protein>
    <submittedName>
        <fullName evidence="1">Uncharacterized protein</fullName>
    </submittedName>
</protein>
<dbReference type="Proteomes" id="UP000054538">
    <property type="component" value="Unassembled WGS sequence"/>
</dbReference>
<organism evidence="1 2">
    <name type="scientific">Paxillus rubicundulus Ve08.2h10</name>
    <dbReference type="NCBI Taxonomy" id="930991"/>
    <lineage>
        <taxon>Eukaryota</taxon>
        <taxon>Fungi</taxon>
        <taxon>Dikarya</taxon>
        <taxon>Basidiomycota</taxon>
        <taxon>Agaricomycotina</taxon>
        <taxon>Agaricomycetes</taxon>
        <taxon>Agaricomycetidae</taxon>
        <taxon>Boletales</taxon>
        <taxon>Paxilineae</taxon>
        <taxon>Paxillaceae</taxon>
        <taxon>Paxillus</taxon>
    </lineage>
</organism>
<accession>A0A0D0D5Q7</accession>
<dbReference type="OrthoDB" id="2674878at2759"/>
<feature type="non-terminal residue" evidence="1">
    <location>
        <position position="50"/>
    </location>
</feature>
<keyword evidence="2" id="KW-1185">Reference proteome</keyword>
<gene>
    <name evidence="1" type="ORF">PAXRUDRAFT_71302</name>
</gene>
<sequence length="50" mass="5587">ITLECFDVLRPDPVFQNQSNLPQMAVDAHLVIVLYHFGHYGNAISTTMVA</sequence>
<reference evidence="1 2" key="1">
    <citation type="submission" date="2014-04" db="EMBL/GenBank/DDBJ databases">
        <authorList>
            <consortium name="DOE Joint Genome Institute"/>
            <person name="Kuo A."/>
            <person name="Kohler A."/>
            <person name="Jargeat P."/>
            <person name="Nagy L.G."/>
            <person name="Floudas D."/>
            <person name="Copeland A."/>
            <person name="Barry K.W."/>
            <person name="Cichocki N."/>
            <person name="Veneault-Fourrey C."/>
            <person name="LaButti K."/>
            <person name="Lindquist E.A."/>
            <person name="Lipzen A."/>
            <person name="Lundell T."/>
            <person name="Morin E."/>
            <person name="Murat C."/>
            <person name="Sun H."/>
            <person name="Tunlid A."/>
            <person name="Henrissat B."/>
            <person name="Grigoriev I.V."/>
            <person name="Hibbett D.S."/>
            <person name="Martin F."/>
            <person name="Nordberg H.P."/>
            <person name="Cantor M.N."/>
            <person name="Hua S.X."/>
        </authorList>
    </citation>
    <scope>NUCLEOTIDE SEQUENCE [LARGE SCALE GENOMIC DNA]</scope>
    <source>
        <strain evidence="1 2">Ve08.2h10</strain>
    </source>
</reference>